<protein>
    <recommendedName>
        <fullName evidence="2">Tyrosine-protein phosphatase domain-containing protein</fullName>
    </recommendedName>
</protein>
<feature type="compositionally biased region" description="Polar residues" evidence="1">
    <location>
        <begin position="13"/>
        <end position="26"/>
    </location>
</feature>
<sequence length="374" mass="41532">MGAKSSKQEKMSTTDTVSENGGSTAAMSFDMDNAPNESLKSLEVKQEIGNFEEGVSSADSELNSESRVASGIDSDVSQVEVSQDDAEGDVVVSELESESAPESEDESELVSNLTADDETSESTNNITANYEVDSLKEELENHVDLNPDPLHPVDVAAEEVGIVEEQAMNHIAEDRERATCGADVTGYHHGFQRYESNEYLPENSISSTDNSEEDITSDYQEYSSDPYPVESETRQNGIILISVKGPRSDQTQSFWKMILEKRVPTIHMTCDYVEEGVLKCAPYIPVHGESEIKCGVYMIKRLGTESQLSMNLKRQQLLIYERIGESIDYKYSVTHFLEVSTKNLDPNQAMRNSEAINKHVSHQPNPQLLVHGSW</sequence>
<dbReference type="GO" id="GO:0004725">
    <property type="term" value="F:protein tyrosine phosphatase activity"/>
    <property type="evidence" value="ECO:0007669"/>
    <property type="project" value="InterPro"/>
</dbReference>
<dbReference type="Proteomes" id="UP000008068">
    <property type="component" value="Unassembled WGS sequence"/>
</dbReference>
<feature type="region of interest" description="Disordered" evidence="1">
    <location>
        <begin position="1"/>
        <end position="124"/>
    </location>
</feature>
<evidence type="ECO:0000313" key="4">
    <source>
        <dbReference type="Proteomes" id="UP000008068"/>
    </source>
</evidence>
<evidence type="ECO:0000259" key="2">
    <source>
        <dbReference type="PROSITE" id="PS50055"/>
    </source>
</evidence>
<dbReference type="InterPro" id="IPR029021">
    <property type="entry name" value="Prot-tyrosine_phosphatase-like"/>
</dbReference>
<dbReference type="eggNOG" id="ENOG502THKW">
    <property type="taxonomic scope" value="Eukaryota"/>
</dbReference>
<dbReference type="OrthoDB" id="5870945at2759"/>
<accession>G0P096</accession>
<dbReference type="Pfam" id="PF00102">
    <property type="entry name" value="Y_phosphatase"/>
    <property type="match status" value="1"/>
</dbReference>
<name>G0P096_CAEBE</name>
<dbReference type="EMBL" id="GL379997">
    <property type="protein sequence ID" value="EGT41670.1"/>
    <property type="molecule type" value="Genomic_DNA"/>
</dbReference>
<dbReference type="HOGENOM" id="CLU_740165_0_0_1"/>
<organism evidence="4">
    <name type="scientific">Caenorhabditis brenneri</name>
    <name type="common">Nematode worm</name>
    <dbReference type="NCBI Taxonomy" id="135651"/>
    <lineage>
        <taxon>Eukaryota</taxon>
        <taxon>Metazoa</taxon>
        <taxon>Ecdysozoa</taxon>
        <taxon>Nematoda</taxon>
        <taxon>Chromadorea</taxon>
        <taxon>Rhabditida</taxon>
        <taxon>Rhabditina</taxon>
        <taxon>Rhabditomorpha</taxon>
        <taxon>Rhabditoidea</taxon>
        <taxon>Rhabditidae</taxon>
        <taxon>Peloderinae</taxon>
        <taxon>Caenorhabditis</taxon>
    </lineage>
</organism>
<feature type="domain" description="Tyrosine-protein phosphatase" evidence="2">
    <location>
        <begin position="174"/>
        <end position="374"/>
    </location>
</feature>
<keyword evidence="4" id="KW-1185">Reference proteome</keyword>
<feature type="compositionally biased region" description="Acidic residues" evidence="1">
    <location>
        <begin position="95"/>
        <end position="108"/>
    </location>
</feature>
<dbReference type="InterPro" id="IPR000242">
    <property type="entry name" value="PTP_cat"/>
</dbReference>
<evidence type="ECO:0000313" key="3">
    <source>
        <dbReference type="EMBL" id="EGT41670.1"/>
    </source>
</evidence>
<gene>
    <name evidence="3" type="ORF">CAEBREN_01100</name>
</gene>
<feature type="compositionally biased region" description="Polar residues" evidence="1">
    <location>
        <begin position="57"/>
        <end position="67"/>
    </location>
</feature>
<dbReference type="AlphaFoldDB" id="G0P096"/>
<feature type="compositionally biased region" description="Basic and acidic residues" evidence="1">
    <location>
        <begin position="1"/>
        <end position="12"/>
    </location>
</feature>
<dbReference type="PROSITE" id="PS50055">
    <property type="entry name" value="TYR_PHOSPHATASE_PTP"/>
    <property type="match status" value="1"/>
</dbReference>
<dbReference type="OMA" id="NKHVSHQ"/>
<dbReference type="InParanoid" id="G0P096"/>
<evidence type="ECO:0000256" key="1">
    <source>
        <dbReference type="SAM" id="MobiDB-lite"/>
    </source>
</evidence>
<dbReference type="Gene3D" id="3.90.190.10">
    <property type="entry name" value="Protein tyrosine phosphatase superfamily"/>
    <property type="match status" value="1"/>
</dbReference>
<dbReference type="SUPFAM" id="SSF52799">
    <property type="entry name" value="(Phosphotyrosine protein) phosphatases II"/>
    <property type="match status" value="1"/>
</dbReference>
<proteinExistence type="predicted"/>
<reference evidence="4" key="1">
    <citation type="submission" date="2011-07" db="EMBL/GenBank/DDBJ databases">
        <authorList>
            <consortium name="Caenorhabditis brenneri Sequencing and Analysis Consortium"/>
            <person name="Wilson R.K."/>
        </authorList>
    </citation>
    <scope>NUCLEOTIDE SEQUENCE [LARGE SCALE GENOMIC DNA]</scope>
    <source>
        <strain evidence="4">PB2801</strain>
    </source>
</reference>